<dbReference type="EMBL" id="CP051682">
    <property type="protein sequence ID" value="QJD94366.1"/>
    <property type="molecule type" value="Genomic_DNA"/>
</dbReference>
<evidence type="ECO:0000313" key="2">
    <source>
        <dbReference type="EMBL" id="QJD94366.1"/>
    </source>
</evidence>
<proteinExistence type="predicted"/>
<evidence type="ECO:0000313" key="3">
    <source>
        <dbReference type="Proteomes" id="UP000503278"/>
    </source>
</evidence>
<protein>
    <submittedName>
        <fullName evidence="2">DUF262 domain-containing protein</fullName>
    </submittedName>
</protein>
<dbReference type="InterPro" id="IPR004919">
    <property type="entry name" value="GmrSD_N"/>
</dbReference>
<evidence type="ECO:0000259" key="1">
    <source>
        <dbReference type="Pfam" id="PF03235"/>
    </source>
</evidence>
<dbReference type="PANTHER" id="PTHR39639:SF1">
    <property type="entry name" value="DUF262 DOMAIN-CONTAINING PROTEIN"/>
    <property type="match status" value="1"/>
</dbReference>
<dbReference type="Pfam" id="PF03235">
    <property type="entry name" value="GmrSD_N"/>
    <property type="match status" value="1"/>
</dbReference>
<keyword evidence="3" id="KW-1185">Reference proteome</keyword>
<dbReference type="Proteomes" id="UP000503278">
    <property type="component" value="Chromosome"/>
</dbReference>
<name>A0A7L5E203_9SPHI</name>
<reference evidence="2 3" key="1">
    <citation type="submission" date="2020-04" db="EMBL/GenBank/DDBJ databases">
        <title>Genome sequencing of novel species.</title>
        <authorList>
            <person name="Heo J."/>
            <person name="Kim S.-J."/>
            <person name="Kim J.-S."/>
            <person name="Hong S.-B."/>
            <person name="Kwon S.-W."/>
        </authorList>
    </citation>
    <scope>NUCLEOTIDE SEQUENCE [LARGE SCALE GENOMIC DNA]</scope>
    <source>
        <strain evidence="2 3">F39-2</strain>
    </source>
</reference>
<dbReference type="PANTHER" id="PTHR39639">
    <property type="entry name" value="CHROMOSOME 16, WHOLE GENOME SHOTGUN SEQUENCE"/>
    <property type="match status" value="1"/>
</dbReference>
<organism evidence="2 3">
    <name type="scientific">Mucilaginibacter robiniae</name>
    <dbReference type="NCBI Taxonomy" id="2728022"/>
    <lineage>
        <taxon>Bacteria</taxon>
        <taxon>Pseudomonadati</taxon>
        <taxon>Bacteroidota</taxon>
        <taxon>Sphingobacteriia</taxon>
        <taxon>Sphingobacteriales</taxon>
        <taxon>Sphingobacteriaceae</taxon>
        <taxon>Mucilaginibacter</taxon>
    </lineage>
</organism>
<sequence length="353" mass="41428">MYQYELFTIIDETEKEHIDFRYEITSYGADYPVDSLVQRISSKVIFVPPFQRKFVWDIFEASKFVESLILGLPVPGIFLSKEKETNRLLIVDGQQRLLTLHSYYTGKFKDQEFRLLGVQKDLEGKRYHDLSLSDKTRLDDSILHSTIIRQDEPDDNESSIYLIFERLNSGGRPLSPQEIRACIYYGKYNELLGKLTKNVHWRMIFGPKHNDRLKEEELVLRFFSLYYDIELYQKPLKDFLNRRMSANRNFELYSQELLEETFNRTITFIDTNLGKSAFKVEKGVHTAIFDSILIGVGKRLERGPILDTLKFKDTYRTLLNDKSYKKLIDTGTSDENSLKKRIELATGKFSKLA</sequence>
<accession>A0A7L5E203</accession>
<gene>
    <name evidence="2" type="ORF">HH214_00005</name>
</gene>
<dbReference type="KEGG" id="mrob:HH214_00005"/>
<dbReference type="AlphaFoldDB" id="A0A7L5E203"/>
<dbReference type="RefSeq" id="WP_169605385.1">
    <property type="nucleotide sequence ID" value="NZ_CP051682.1"/>
</dbReference>
<feature type="domain" description="GmrSD restriction endonucleases N-terminal" evidence="1">
    <location>
        <begin position="35"/>
        <end position="184"/>
    </location>
</feature>